<keyword evidence="6" id="KW-0964">Secreted</keyword>
<accession>A0A409YNU5</accession>
<evidence type="ECO:0000256" key="10">
    <source>
        <dbReference type="ARBA" id="ARBA00033986"/>
    </source>
</evidence>
<comment type="catalytic activity">
    <reaction evidence="13">
        <text>a pyranoside + acceptor = a pyranosid-3-ulose + reduced acceptor.</text>
        <dbReference type="EC" id="1.1.99.29"/>
    </reaction>
</comment>
<comment type="cofactor">
    <cofactor evidence="1 16">
        <name>FAD</name>
        <dbReference type="ChEBI" id="CHEBI:57692"/>
    </cofactor>
</comment>
<comment type="similarity">
    <text evidence="3">Belongs to the GMC oxidoreductase family.</text>
</comment>
<dbReference type="Pfam" id="PF05199">
    <property type="entry name" value="GMC_oxred_C"/>
    <property type="match status" value="1"/>
</dbReference>
<dbReference type="EC" id="1.1.99.29" evidence="5"/>
<keyword evidence="20" id="KW-1185">Reference proteome</keyword>
<evidence type="ECO:0000256" key="8">
    <source>
        <dbReference type="ARBA" id="ARBA00022827"/>
    </source>
</evidence>
<evidence type="ECO:0000256" key="11">
    <source>
        <dbReference type="ARBA" id="ARBA00034010"/>
    </source>
</evidence>
<dbReference type="Gene3D" id="3.50.50.60">
    <property type="entry name" value="FAD/NAD(P)-binding domain"/>
    <property type="match status" value="1"/>
</dbReference>
<keyword evidence="8 16" id="KW-0274">FAD</keyword>
<evidence type="ECO:0000256" key="7">
    <source>
        <dbReference type="ARBA" id="ARBA00022630"/>
    </source>
</evidence>
<evidence type="ECO:0000313" key="20">
    <source>
        <dbReference type="Proteomes" id="UP000284706"/>
    </source>
</evidence>
<dbReference type="PIRSF" id="PIRSF000137">
    <property type="entry name" value="Alcohol_oxidase"/>
    <property type="match status" value="1"/>
</dbReference>
<dbReference type="InterPro" id="IPR007867">
    <property type="entry name" value="GMC_OxRtase_C"/>
</dbReference>
<dbReference type="Pfam" id="PF00732">
    <property type="entry name" value="GMC_oxred_N"/>
    <property type="match status" value="1"/>
</dbReference>
<evidence type="ECO:0000256" key="3">
    <source>
        <dbReference type="ARBA" id="ARBA00010790"/>
    </source>
</evidence>
<comment type="subcellular location">
    <subcellularLocation>
        <location evidence="2">Secreted</location>
    </subcellularLocation>
</comment>
<feature type="chain" id="PRO_5019256869" description="pyranose dehydrogenase (acceptor)" evidence="17">
    <location>
        <begin position="21"/>
        <end position="595"/>
    </location>
</feature>
<dbReference type="InterPro" id="IPR012132">
    <property type="entry name" value="GMC_OxRdtase"/>
</dbReference>
<dbReference type="STRING" id="231916.A0A409YNU5"/>
<feature type="active site" description="Proton acceptor" evidence="15">
    <location>
        <position position="574"/>
    </location>
</feature>
<evidence type="ECO:0000256" key="13">
    <source>
        <dbReference type="ARBA" id="ARBA00034050"/>
    </source>
</evidence>
<evidence type="ECO:0000256" key="4">
    <source>
        <dbReference type="ARBA" id="ARBA00011245"/>
    </source>
</evidence>
<proteinExistence type="inferred from homology"/>
<comment type="catalytic activity">
    <reaction evidence="11">
        <text>pyranose + acceptor = pyranos-2,3-diulose + reduced acceptor.</text>
        <dbReference type="EC" id="1.1.99.29"/>
    </reaction>
</comment>
<gene>
    <name evidence="19" type="ORF">CVT26_004071</name>
</gene>
<dbReference type="OrthoDB" id="269227at2759"/>
<evidence type="ECO:0000256" key="5">
    <source>
        <dbReference type="ARBA" id="ARBA00013177"/>
    </source>
</evidence>
<comment type="catalytic activity">
    <reaction evidence="14">
        <text>a pyranoside + acceptor = a pyranosid-3,4-diulose + reduced acceptor.</text>
        <dbReference type="EC" id="1.1.99.29"/>
    </reaction>
</comment>
<name>A0A409YNU5_9AGAR</name>
<evidence type="ECO:0000256" key="12">
    <source>
        <dbReference type="ARBA" id="ARBA00034029"/>
    </source>
</evidence>
<dbReference type="EMBL" id="NHYE01000643">
    <property type="protein sequence ID" value="PPR04284.1"/>
    <property type="molecule type" value="Genomic_DNA"/>
</dbReference>
<evidence type="ECO:0000256" key="16">
    <source>
        <dbReference type="PIRSR" id="PIRSR000137-2"/>
    </source>
</evidence>
<dbReference type="GO" id="GO:0033718">
    <property type="term" value="F:pyranose dehydrogenase (acceptor) activity"/>
    <property type="evidence" value="ECO:0007669"/>
    <property type="project" value="UniProtKB-EC"/>
</dbReference>
<comment type="subunit">
    <text evidence="4">Monomer.</text>
</comment>
<reference evidence="19 20" key="1">
    <citation type="journal article" date="2018" name="Evol. Lett.">
        <title>Horizontal gene cluster transfer increased hallucinogenic mushroom diversity.</title>
        <authorList>
            <person name="Reynolds H.T."/>
            <person name="Vijayakumar V."/>
            <person name="Gluck-Thaler E."/>
            <person name="Korotkin H.B."/>
            <person name="Matheny P.B."/>
            <person name="Slot J.C."/>
        </authorList>
    </citation>
    <scope>NUCLEOTIDE SEQUENCE [LARGE SCALE GENOMIC DNA]</scope>
    <source>
        <strain evidence="19 20">SRW20</strain>
    </source>
</reference>
<evidence type="ECO:0000256" key="15">
    <source>
        <dbReference type="PIRSR" id="PIRSR000137-1"/>
    </source>
</evidence>
<comment type="catalytic activity">
    <reaction evidence="10">
        <text>pyranose + acceptor = pyranos-2-ulose + reduced acceptor.</text>
        <dbReference type="EC" id="1.1.99.29"/>
    </reaction>
</comment>
<dbReference type="GO" id="GO:0050660">
    <property type="term" value="F:flavin adenine dinucleotide binding"/>
    <property type="evidence" value="ECO:0007669"/>
    <property type="project" value="InterPro"/>
</dbReference>
<evidence type="ECO:0000256" key="1">
    <source>
        <dbReference type="ARBA" id="ARBA00001974"/>
    </source>
</evidence>
<feature type="active site" description="Proton donor" evidence="15">
    <location>
        <position position="530"/>
    </location>
</feature>
<dbReference type="InterPro" id="IPR036188">
    <property type="entry name" value="FAD/NAD-bd_sf"/>
</dbReference>
<sequence>MFSLFQLALTLITLVSSCKAALRQSFDELPKETSFDFIVVGGGLAGSVLGNRLSENPHFRVLVLEAGPTNEGVITSEAPFLVLNIPSTYQWNFTTTPQTAAGGRAMNYPRGHILGGSSAVNGMFYTRGSSADFNRFASFTGDSGWAWNSIFPYFLKNEKWSPPADHHNTQGQFNPALHNLKGTGMTSVSLPGIPQGIDSRVLQTVKELPSEFPFTEDYNDGSPLGLGWLQCTIGNGERSSAAIAYLTPSVMARPNLEIVLNTRVTRVLPIGSGTKSKTFRQVQLDTGSRLVTVTASKEVILSAGSVMTPHILLNSGIGDKIELGSLGIHSTLNLPSVGKNLSDHPMVAVGYFVNSTNTIDTIRNNATLEAELTAQWEKTHVGPLVSIGIDHISLSRIPDDSSIFKTVSDPSSGKNSPHLEMAVSNGAGFTGVVGNLVSVLLANLTPRSGGTITLKSNNPLDPPLIDPKFLTSEFDIFALKESVKTAVRFFSAPAWKGYILEPAGAFANVSLSDDQSLEEFVINNAGSAFHPVGTASMSPRNAQFGVVDPDLKVKGAQGLRVIDASVMPFVPAAHTQAATYVIAERGADLIKEDWQ</sequence>
<dbReference type="Proteomes" id="UP000284706">
    <property type="component" value="Unassembled WGS sequence"/>
</dbReference>
<comment type="catalytic activity">
    <reaction evidence="12">
        <text>pyranose + acceptor = pyranos-3-ulose + reduced acceptor.</text>
        <dbReference type="EC" id="1.1.99.29"/>
    </reaction>
</comment>
<comment type="caution">
    <text evidence="19">The sequence shown here is derived from an EMBL/GenBank/DDBJ whole genome shotgun (WGS) entry which is preliminary data.</text>
</comment>
<comment type="function">
    <text evidence="9">Catalyzes the single-oxidation or sequential double oxidation reaction of carbohydrates primarily at carbon-2 and/or carbon-3 with the concomitant reduction of the flavin. The enzyme exhibits a broad sugar substrate specificity, oxidizing different aldopyranoses to the corresponding C-1, C-2, C-3 or C-1,2, C-2,3 and C-3,4 (di)dehydro sugars with substrate-specific regioselectivity. Accepts only a narrow range of electron acceptors such as substituted benzoquinones and complexed metal ions and reacts extremely slowly with O(2) as acceptor. May play a role in the natural recycling of plant matter by oxidizing all major monosaccharides in lignocellulose and by reducing quinone compounds or reactive radical species generated during lignin depolymerization.</text>
</comment>
<feature type="signal peptide" evidence="17">
    <location>
        <begin position="1"/>
        <end position="20"/>
    </location>
</feature>
<evidence type="ECO:0000259" key="18">
    <source>
        <dbReference type="PROSITE" id="PS00624"/>
    </source>
</evidence>
<evidence type="ECO:0000256" key="6">
    <source>
        <dbReference type="ARBA" id="ARBA00022525"/>
    </source>
</evidence>
<keyword evidence="17" id="KW-0732">Signal</keyword>
<dbReference type="InterPro" id="IPR000172">
    <property type="entry name" value="GMC_OxRdtase_N"/>
</dbReference>
<keyword evidence="7" id="KW-0285">Flavoprotein</keyword>
<organism evidence="19 20">
    <name type="scientific">Gymnopilus dilepis</name>
    <dbReference type="NCBI Taxonomy" id="231916"/>
    <lineage>
        <taxon>Eukaryota</taxon>
        <taxon>Fungi</taxon>
        <taxon>Dikarya</taxon>
        <taxon>Basidiomycota</taxon>
        <taxon>Agaricomycotina</taxon>
        <taxon>Agaricomycetes</taxon>
        <taxon>Agaricomycetidae</taxon>
        <taxon>Agaricales</taxon>
        <taxon>Agaricineae</taxon>
        <taxon>Hymenogastraceae</taxon>
        <taxon>Gymnopilus</taxon>
    </lineage>
</organism>
<dbReference type="PANTHER" id="PTHR11552:SF147">
    <property type="entry name" value="CHOLINE DEHYDROGENASE, MITOCHONDRIAL"/>
    <property type="match status" value="1"/>
</dbReference>
<dbReference type="PANTHER" id="PTHR11552">
    <property type="entry name" value="GLUCOSE-METHANOL-CHOLINE GMC OXIDOREDUCTASE"/>
    <property type="match status" value="1"/>
</dbReference>
<evidence type="ECO:0000313" key="19">
    <source>
        <dbReference type="EMBL" id="PPR04284.1"/>
    </source>
</evidence>
<feature type="domain" description="Glucose-methanol-choline oxidoreductase N-terminal" evidence="18">
    <location>
        <begin position="304"/>
        <end position="318"/>
    </location>
</feature>
<dbReference type="AlphaFoldDB" id="A0A409YNU5"/>
<evidence type="ECO:0000256" key="9">
    <source>
        <dbReference type="ARBA" id="ARBA00024699"/>
    </source>
</evidence>
<evidence type="ECO:0000256" key="14">
    <source>
        <dbReference type="ARBA" id="ARBA00034059"/>
    </source>
</evidence>
<dbReference type="GO" id="GO:0005576">
    <property type="term" value="C:extracellular region"/>
    <property type="evidence" value="ECO:0007669"/>
    <property type="project" value="UniProtKB-SubCell"/>
</dbReference>
<evidence type="ECO:0000256" key="17">
    <source>
        <dbReference type="SAM" id="SignalP"/>
    </source>
</evidence>
<dbReference type="PROSITE" id="PS00624">
    <property type="entry name" value="GMC_OXRED_2"/>
    <property type="match status" value="1"/>
</dbReference>
<dbReference type="InParanoid" id="A0A409YNU5"/>
<dbReference type="Gene3D" id="3.30.560.10">
    <property type="entry name" value="Glucose Oxidase, domain 3"/>
    <property type="match status" value="1"/>
</dbReference>
<dbReference type="SUPFAM" id="SSF54373">
    <property type="entry name" value="FAD-linked reductases, C-terminal domain"/>
    <property type="match status" value="1"/>
</dbReference>
<evidence type="ECO:0000256" key="2">
    <source>
        <dbReference type="ARBA" id="ARBA00004613"/>
    </source>
</evidence>
<protein>
    <recommendedName>
        <fullName evidence="5">pyranose dehydrogenase (acceptor)</fullName>
        <ecNumber evidence="5">1.1.99.29</ecNumber>
    </recommendedName>
</protein>
<feature type="binding site" evidence="16">
    <location>
        <position position="264"/>
    </location>
    <ligand>
        <name>FAD</name>
        <dbReference type="ChEBI" id="CHEBI:57692"/>
    </ligand>
</feature>
<dbReference type="SUPFAM" id="SSF51905">
    <property type="entry name" value="FAD/NAD(P)-binding domain"/>
    <property type="match status" value="1"/>
</dbReference>